<dbReference type="InterPro" id="IPR049928">
    <property type="entry name" value="XopP-like"/>
</dbReference>
<reference evidence="2 3" key="1">
    <citation type="submission" date="2019-04" db="EMBL/GenBank/DDBJ databases">
        <title>Complete Genome of UW386 and Higher Quality Genome of UW700.</title>
        <authorList>
            <person name="Jacobs J."/>
            <person name="Perez A."/>
            <person name="Steidl O."/>
            <person name="Allen C."/>
        </authorList>
    </citation>
    <scope>NUCLEOTIDE SEQUENCE [LARGE SCALE GENOMIC DNA]</scope>
    <source>
        <strain evidence="2 3">UW386</strain>
        <plasmid evidence="3">puw386</plasmid>
    </source>
</reference>
<accession>A0AA92IG30</accession>
<organism evidence="2 3">
    <name type="scientific">Ralstonia solanacearum</name>
    <name type="common">Pseudomonas solanacearum</name>
    <dbReference type="NCBI Taxonomy" id="305"/>
    <lineage>
        <taxon>Bacteria</taxon>
        <taxon>Pseudomonadati</taxon>
        <taxon>Pseudomonadota</taxon>
        <taxon>Betaproteobacteria</taxon>
        <taxon>Burkholderiales</taxon>
        <taxon>Burkholderiaceae</taxon>
        <taxon>Ralstonia</taxon>
        <taxon>Ralstonia solanacearum species complex</taxon>
    </lineage>
</organism>
<feature type="compositionally biased region" description="Basic residues" evidence="1">
    <location>
        <begin position="430"/>
        <end position="442"/>
    </location>
</feature>
<protein>
    <submittedName>
        <fullName evidence="2">Type III effector protein</fullName>
    </submittedName>
</protein>
<feature type="region of interest" description="Disordered" evidence="1">
    <location>
        <begin position="20"/>
        <end position="44"/>
    </location>
</feature>
<dbReference type="EMBL" id="CP039340">
    <property type="protein sequence ID" value="QCX51421.1"/>
    <property type="molecule type" value="Genomic_DNA"/>
</dbReference>
<sequence>MRAGIEADIVLKGRIDQSSIRAPAPSAAPPAPIDPDRAVSPPVAGHQAVRPVALADLAKAPVVSASADAASSLSRRTALPTGPADPGVVLDKALKHINVWRGLLVAGEEPQARPWSPEKALDYAAPIMTSALAGLDALAALKMQGRALDCDADQTEGTLLSVLLTASHAVLDVCDDMIKQQWDQLRAMPAETALGSAEDCVADFKQLQSWGRDLVPVRDALDEIVRRFKSSGTSEATRALLRPIMPVVTGDQSICRTAMQMVHGIVILDSSAWLLMLAEHKGLPDVAERVRELQLASHHRREEVAAASSALEAEAAESWMRKQDAHRPMDPPTRQALFDHHEVLQEYGARLDQVGLNLCLDAAAMIEMHDADGLWQCMMDIAHAISGYREGLQALCRAAGRVQPAPAGRPLPQAAEPPLPAVAAEPSGGLRRKPEKVGKPSKRPGAASAAVPAPRPAPVDTRTDAQKQADTLLKRYAVDRKIVSQFDGDLVRIAQSLGKDTRTLERELTDPKNDAAKSADYLRSVVKDWLGDAERIDLLNRALKALPSGDTARVGQLTSRIKALERIVRQVDAMEADLLKSDACPRAPHLDRLLTAKDSQVRSVSQPVRLPAATRNDRYGTLFEMRLELKRLSDGRRVEPWVVHIHTHEPTTAEALRTKPPEAFAAVHLKTFWEKNLGRKWEEVMRALGYADARVHRGPIGATLLGKLFARVKPPGDPRVSSSG</sequence>
<feature type="region of interest" description="Disordered" evidence="1">
    <location>
        <begin position="404"/>
        <end position="464"/>
    </location>
</feature>
<name>A0AA92IG30_RALSL</name>
<evidence type="ECO:0000256" key="1">
    <source>
        <dbReference type="SAM" id="MobiDB-lite"/>
    </source>
</evidence>
<evidence type="ECO:0000313" key="2">
    <source>
        <dbReference type="EMBL" id="QCX51421.1"/>
    </source>
</evidence>
<proteinExistence type="predicted"/>
<dbReference type="AlphaFoldDB" id="A0AA92IG30"/>
<dbReference type="NCBIfam" id="NF041354">
    <property type="entry name" value="XopP"/>
    <property type="match status" value="1"/>
</dbReference>
<evidence type="ECO:0000313" key="3">
    <source>
        <dbReference type="Proteomes" id="UP000310553"/>
    </source>
</evidence>
<dbReference type="Proteomes" id="UP000310553">
    <property type="component" value="Plasmid pUW386"/>
</dbReference>
<gene>
    <name evidence="2" type="ORF">E7Z57_20385</name>
</gene>
<geneLocation type="plasmid" evidence="3">
    <name>puw386</name>
</geneLocation>
<keyword evidence="2" id="KW-0614">Plasmid</keyword>